<sequence length="176" mass="19738">MFGQQSRPINATGKMFGKPQFMCRNRTLNRAIEDLYTTFTIGILSATRLTKLKYVNVMWKINKHLMLSYSIAASIASMSIIIGISSCINNGATHSIAFSALVATTCNPELDALYKGHCMGPLPIDKEMAKTRLRFRELEKDALEEMAEMDGSVEAEHLGFGFEDDVMRLRKPGFYI</sequence>
<protein>
    <submittedName>
        <fullName evidence="2">Uncharacterized protein</fullName>
    </submittedName>
</protein>
<proteinExistence type="predicted"/>
<dbReference type="Proteomes" id="UP000297814">
    <property type="component" value="Unassembled WGS sequence"/>
</dbReference>
<evidence type="ECO:0000313" key="2">
    <source>
        <dbReference type="EMBL" id="TGO34273.1"/>
    </source>
</evidence>
<keyword evidence="1" id="KW-1133">Transmembrane helix</keyword>
<feature type="transmembrane region" description="Helical" evidence="1">
    <location>
        <begin position="66"/>
        <end position="85"/>
    </location>
</feature>
<keyword evidence="3" id="KW-1185">Reference proteome</keyword>
<dbReference type="PANTHER" id="PTHR35041">
    <property type="entry name" value="MEDIATOR OF RNA POLYMERASE II TRANSCRIPTION SUBUNIT 1"/>
    <property type="match status" value="1"/>
</dbReference>
<dbReference type="AlphaFoldDB" id="A0A4Z1GK44"/>
<comment type="caution">
    <text evidence="2">The sequence shown here is derived from an EMBL/GenBank/DDBJ whole genome shotgun (WGS) entry which is preliminary data.</text>
</comment>
<reference evidence="2 3" key="1">
    <citation type="submission" date="2017-12" db="EMBL/GenBank/DDBJ databases">
        <title>Comparative genomics of Botrytis spp.</title>
        <authorList>
            <person name="Valero-Jimenez C.A."/>
            <person name="Tapia P."/>
            <person name="Veloso J."/>
            <person name="Silva-Moreno E."/>
            <person name="Staats M."/>
            <person name="Valdes J.H."/>
            <person name="Van Kan J.A.L."/>
        </authorList>
    </citation>
    <scope>NUCLEOTIDE SEQUENCE [LARGE SCALE GENOMIC DNA]</scope>
    <source>
        <strain evidence="2 3">Bh0001</strain>
    </source>
</reference>
<dbReference type="PANTHER" id="PTHR35041:SF6">
    <property type="entry name" value="FORMYLMETHIONINE DEFORMYLASE-LIKE PROTEIN-RELATED"/>
    <property type="match status" value="1"/>
</dbReference>
<organism evidence="2 3">
    <name type="scientific">Botrytis hyacinthi</name>
    <dbReference type="NCBI Taxonomy" id="278943"/>
    <lineage>
        <taxon>Eukaryota</taxon>
        <taxon>Fungi</taxon>
        <taxon>Dikarya</taxon>
        <taxon>Ascomycota</taxon>
        <taxon>Pezizomycotina</taxon>
        <taxon>Leotiomycetes</taxon>
        <taxon>Helotiales</taxon>
        <taxon>Sclerotiniaceae</taxon>
        <taxon>Botrytis</taxon>
    </lineage>
</organism>
<dbReference type="EMBL" id="PQXK01000204">
    <property type="protein sequence ID" value="TGO34273.1"/>
    <property type="molecule type" value="Genomic_DNA"/>
</dbReference>
<gene>
    <name evidence="2" type="ORF">BHYA_0204g00010</name>
</gene>
<evidence type="ECO:0000256" key="1">
    <source>
        <dbReference type="SAM" id="Phobius"/>
    </source>
</evidence>
<keyword evidence="1" id="KW-0812">Transmembrane</keyword>
<keyword evidence="1" id="KW-0472">Membrane</keyword>
<accession>A0A4Z1GK44</accession>
<evidence type="ECO:0000313" key="3">
    <source>
        <dbReference type="Proteomes" id="UP000297814"/>
    </source>
</evidence>
<name>A0A4Z1GK44_9HELO</name>